<proteinExistence type="predicted"/>
<dbReference type="Proteomes" id="UP000736787">
    <property type="component" value="Unassembled WGS sequence"/>
</dbReference>
<dbReference type="EMBL" id="RCML01000118">
    <property type="protein sequence ID" value="KAG2990418.1"/>
    <property type="molecule type" value="Genomic_DNA"/>
</dbReference>
<dbReference type="EMBL" id="RCMG01000144">
    <property type="protein sequence ID" value="KAG2861809.1"/>
    <property type="molecule type" value="Genomic_DNA"/>
</dbReference>
<name>A0A329SFI3_9STRA</name>
<dbReference type="EMBL" id="RCMK01000135">
    <property type="protein sequence ID" value="KAG2947328.1"/>
    <property type="molecule type" value="Genomic_DNA"/>
</dbReference>
<sequence length="95" mass="10836">MEIRNTKVTERSGLVKQLPGKYSIADESTLRTLRELAKVGEQRAKDVGTFDKKTGGGKRKKIEHFEGIKISPQKFLESHAGRDMQRFDDEGNRLF</sequence>
<reference evidence="1" key="2">
    <citation type="submission" date="2018-10" db="EMBL/GenBank/DDBJ databases">
        <title>Effector identification in a new, highly contiguous assembly of the strawberry crown rot pathogen Phytophthora cactorum.</title>
        <authorList>
            <person name="Armitage A.D."/>
            <person name="Nellist C.F."/>
            <person name="Bates H."/>
            <person name="Vickerstaff R.J."/>
            <person name="Harrison R.J."/>
        </authorList>
    </citation>
    <scope>NUCLEOTIDE SEQUENCE</scope>
    <source>
        <strain evidence="1">15-7</strain>
        <strain evidence="2">4032</strain>
        <strain evidence="3">4040</strain>
        <strain evidence="4">P415</strain>
        <strain evidence="5">P421</strain>
    </source>
</reference>
<evidence type="ECO:0000313" key="7">
    <source>
        <dbReference type="EMBL" id="RAW35341.1"/>
    </source>
</evidence>
<organism evidence="7 8">
    <name type="scientific">Phytophthora cactorum</name>
    <dbReference type="NCBI Taxonomy" id="29920"/>
    <lineage>
        <taxon>Eukaryota</taxon>
        <taxon>Sar</taxon>
        <taxon>Stramenopiles</taxon>
        <taxon>Oomycota</taxon>
        <taxon>Peronosporomycetes</taxon>
        <taxon>Peronosporales</taxon>
        <taxon>Peronosporaceae</taxon>
        <taxon>Phytophthora</taxon>
    </lineage>
</organism>
<dbReference type="EMBL" id="RCMV01000566">
    <property type="protein sequence ID" value="KAG3215312.1"/>
    <property type="molecule type" value="Genomic_DNA"/>
</dbReference>
<reference evidence="7 8" key="1">
    <citation type="submission" date="2018-01" db="EMBL/GenBank/DDBJ databases">
        <title>Draft genome of the strawberry crown rot pathogen Phytophthora cactorum.</title>
        <authorList>
            <person name="Armitage A.D."/>
            <person name="Lysoe E."/>
            <person name="Nellist C.F."/>
            <person name="Harrison R.J."/>
            <person name="Brurberg M.B."/>
        </authorList>
    </citation>
    <scope>NUCLEOTIDE SEQUENCE [LARGE SCALE GENOMIC DNA]</scope>
    <source>
        <strain evidence="7 8">10300</strain>
    </source>
</reference>
<dbReference type="Proteomes" id="UP000688947">
    <property type="component" value="Unassembled WGS sequence"/>
</dbReference>
<keyword evidence="8" id="KW-1185">Reference proteome</keyword>
<evidence type="ECO:0000313" key="8">
    <source>
        <dbReference type="Proteomes" id="UP000251314"/>
    </source>
</evidence>
<reference evidence="6" key="3">
    <citation type="submission" date="2021-01" db="EMBL/GenBank/DDBJ databases">
        <title>Phytophthora aleatoria, a newly-described species from Pinus radiata is distinct from Phytophthora cactorum isolates based on comparative genomics.</title>
        <authorList>
            <person name="Mcdougal R."/>
            <person name="Panda P."/>
            <person name="Williams N."/>
            <person name="Studholme D.J."/>
        </authorList>
    </citation>
    <scope>NUCLEOTIDE SEQUENCE</scope>
    <source>
        <strain evidence="6">NZFS 3830</strain>
    </source>
</reference>
<dbReference type="Proteomes" id="UP000735874">
    <property type="component" value="Unassembled WGS sequence"/>
</dbReference>
<dbReference type="EMBL" id="RCMI01000601">
    <property type="protein sequence ID" value="KAG2904157.1"/>
    <property type="molecule type" value="Genomic_DNA"/>
</dbReference>
<comment type="caution">
    <text evidence="7">The sequence shown here is derived from an EMBL/GenBank/DDBJ whole genome shotgun (WGS) entry which is preliminary data.</text>
</comment>
<dbReference type="Proteomes" id="UP000774804">
    <property type="component" value="Unassembled WGS sequence"/>
</dbReference>
<gene>
    <name evidence="6" type="ORF">JG687_00016497</name>
    <name evidence="7" type="ORF">PC110_g8351</name>
    <name evidence="1" type="ORF">PC113_g6855</name>
    <name evidence="2" type="ORF">PC115_g15073</name>
    <name evidence="3" type="ORF">PC117_g6890</name>
    <name evidence="4" type="ORF">PC118_g5638</name>
    <name evidence="5" type="ORF">PC129_g13792</name>
</gene>
<dbReference type="Proteomes" id="UP000760860">
    <property type="component" value="Unassembled WGS sequence"/>
</dbReference>
<accession>A0A329SFI3</accession>
<dbReference type="AlphaFoldDB" id="A0A329SFI3"/>
<dbReference type="OrthoDB" id="10271959at2759"/>
<evidence type="ECO:0000313" key="5">
    <source>
        <dbReference type="EMBL" id="KAG3215312.1"/>
    </source>
</evidence>
<evidence type="ECO:0000313" key="1">
    <source>
        <dbReference type="EMBL" id="KAG2861809.1"/>
    </source>
</evidence>
<dbReference type="EMBL" id="JAENGZ010001671">
    <property type="protein sequence ID" value="KAG6946823.1"/>
    <property type="molecule type" value="Genomic_DNA"/>
</dbReference>
<dbReference type="EMBL" id="MJFZ01000172">
    <property type="protein sequence ID" value="RAW35341.1"/>
    <property type="molecule type" value="Genomic_DNA"/>
</dbReference>
<dbReference type="STRING" id="29920.A0A329SFI3"/>
<evidence type="ECO:0000313" key="2">
    <source>
        <dbReference type="EMBL" id="KAG2904157.1"/>
    </source>
</evidence>
<evidence type="ECO:0000313" key="6">
    <source>
        <dbReference type="EMBL" id="KAG6946823.1"/>
    </source>
</evidence>
<dbReference type="Proteomes" id="UP000697107">
    <property type="component" value="Unassembled WGS sequence"/>
</dbReference>
<dbReference type="Proteomes" id="UP000251314">
    <property type="component" value="Unassembled WGS sequence"/>
</dbReference>
<evidence type="ECO:0000313" key="4">
    <source>
        <dbReference type="EMBL" id="KAG2990418.1"/>
    </source>
</evidence>
<dbReference type="VEuPathDB" id="FungiDB:PC110_g8351"/>
<protein>
    <submittedName>
        <fullName evidence="7">Uncharacterized protein</fullName>
    </submittedName>
</protein>
<evidence type="ECO:0000313" key="3">
    <source>
        <dbReference type="EMBL" id="KAG2947328.1"/>
    </source>
</evidence>